<evidence type="ECO:0000256" key="6">
    <source>
        <dbReference type="ARBA" id="ARBA00022989"/>
    </source>
</evidence>
<dbReference type="InterPro" id="IPR003663">
    <property type="entry name" value="Sugar/inositol_transpt"/>
</dbReference>
<dbReference type="EMBL" id="HG793126">
    <property type="protein sequence ID" value="CDK25461.1"/>
    <property type="molecule type" value="Genomic_DNA"/>
</dbReference>
<accession>W6MHJ1</accession>
<dbReference type="Proteomes" id="UP000019384">
    <property type="component" value="Unassembled WGS sequence"/>
</dbReference>
<evidence type="ECO:0000256" key="7">
    <source>
        <dbReference type="ARBA" id="ARBA00023136"/>
    </source>
</evidence>
<evidence type="ECO:0000256" key="3">
    <source>
        <dbReference type="ARBA" id="ARBA00022448"/>
    </source>
</evidence>
<dbReference type="GeneID" id="34518861"/>
<dbReference type="SUPFAM" id="SSF103473">
    <property type="entry name" value="MFS general substrate transporter"/>
    <property type="match status" value="1"/>
</dbReference>
<feature type="transmembrane region" description="Helical" evidence="10">
    <location>
        <begin position="191"/>
        <end position="213"/>
    </location>
</feature>
<dbReference type="PANTHER" id="PTHR48022">
    <property type="entry name" value="PLASTIDIC GLUCOSE TRANSPORTER 4"/>
    <property type="match status" value="1"/>
</dbReference>
<dbReference type="FunFam" id="1.20.1250.20:FF:000026">
    <property type="entry name" value="MFS quinate transporter QutD"/>
    <property type="match status" value="1"/>
</dbReference>
<protein>
    <recommendedName>
        <fullName evidence="8">Quinate transporter</fullName>
    </recommendedName>
</protein>
<keyword evidence="5" id="KW-0672">Quinate metabolism</keyword>
<dbReference type="STRING" id="1382522.W6MHJ1"/>
<evidence type="ECO:0000256" key="1">
    <source>
        <dbReference type="ARBA" id="ARBA00004141"/>
    </source>
</evidence>
<feature type="transmembrane region" description="Helical" evidence="10">
    <location>
        <begin position="99"/>
        <end position="115"/>
    </location>
</feature>
<evidence type="ECO:0000256" key="4">
    <source>
        <dbReference type="ARBA" id="ARBA00022692"/>
    </source>
</evidence>
<evidence type="ECO:0000313" key="12">
    <source>
        <dbReference type="EMBL" id="CDK25461.1"/>
    </source>
</evidence>
<comment type="subcellular location">
    <subcellularLocation>
        <location evidence="1">Membrane</location>
        <topology evidence="1">Multi-pass membrane protein</topology>
    </subcellularLocation>
</comment>
<reference evidence="12" key="1">
    <citation type="submission" date="2013-12" db="EMBL/GenBank/DDBJ databases">
        <authorList>
            <person name="Genoscope - CEA"/>
        </authorList>
    </citation>
    <scope>NUCLEOTIDE SEQUENCE</scope>
    <source>
        <strain evidence="12">CBS 1993</strain>
    </source>
</reference>
<evidence type="ECO:0000256" key="8">
    <source>
        <dbReference type="ARBA" id="ARBA00043213"/>
    </source>
</evidence>
<feature type="transmembrane region" description="Helical" evidence="10">
    <location>
        <begin position="452"/>
        <end position="475"/>
    </location>
</feature>
<keyword evidence="3 9" id="KW-0813">Transport</keyword>
<keyword evidence="4 10" id="KW-0812">Transmembrane</keyword>
<dbReference type="PROSITE" id="PS00217">
    <property type="entry name" value="SUGAR_TRANSPORT_2"/>
    <property type="match status" value="1"/>
</dbReference>
<evidence type="ECO:0000256" key="5">
    <source>
        <dbReference type="ARBA" id="ARBA00022911"/>
    </source>
</evidence>
<dbReference type="PANTHER" id="PTHR48022:SF34">
    <property type="entry name" value="MAJOR FACILITATOR SUPERFAMILY (MFS) PROFILE DOMAIN-CONTAINING PROTEIN-RELATED"/>
    <property type="match status" value="1"/>
</dbReference>
<evidence type="ECO:0000313" key="13">
    <source>
        <dbReference type="Proteomes" id="UP000019384"/>
    </source>
</evidence>
<feature type="transmembrane region" description="Helical" evidence="10">
    <location>
        <begin position="391"/>
        <end position="413"/>
    </location>
</feature>
<dbReference type="OrthoDB" id="508119at2759"/>
<evidence type="ECO:0000256" key="2">
    <source>
        <dbReference type="ARBA" id="ARBA00010992"/>
    </source>
</evidence>
<dbReference type="InterPro" id="IPR005828">
    <property type="entry name" value="MFS_sugar_transport-like"/>
</dbReference>
<sequence length="543" mass="59566">MGFFQIEEERPTPKQIYNWKIYVSTAIASSASMMIGYDNGFVGGALALQGFIDEFFEGRTAGDITALKSNIISLFQAGCFFGALFSYPVGHHYGRKKGLVASGFLIILGAVIMMCSSKSRGLGPILAGRVISGLGVGATSNLAPIYIAEIAPPPIRGMLSGSYDVGWRVGDLTGFWINYGVSEHITGRAQWMIPFGVQLAPAVIFLLGASFLVESPRWLIQNGQVEHGVENLAYIRNLDLSNDYLQYELTRIQDSIEEQRRTVGLDLWGPFRECISSTNIMFRIFITASIFVLQNGFGIQAINYYSPIIFESLGVTGTSATLLSSGLFGVVKFVTCFIWIFTVVDRVGRRPSLMAGSVGCAVCFFYIGAFIKLGKPGTEGHEGGSPAGRAAIGMMYIWTFIFMMSWSATPWVLGAECFDQNIRTFVQAINAAASWASVFVIARFTAQMISALGYGTYFLFASISILTFPYIFFVLPETKGIPLEAMDRLFKGDVPAWRAHRKLMAELQKEAQEISPAVNDSLFDKGDVEQIENVDSASFHKGH</sequence>
<organism evidence="12 13">
    <name type="scientific">Kuraishia capsulata CBS 1993</name>
    <dbReference type="NCBI Taxonomy" id="1382522"/>
    <lineage>
        <taxon>Eukaryota</taxon>
        <taxon>Fungi</taxon>
        <taxon>Dikarya</taxon>
        <taxon>Ascomycota</taxon>
        <taxon>Saccharomycotina</taxon>
        <taxon>Pichiomycetes</taxon>
        <taxon>Pichiales</taxon>
        <taxon>Pichiaceae</taxon>
        <taxon>Kuraishia</taxon>
    </lineage>
</organism>
<comment type="similarity">
    <text evidence="2 9">Belongs to the major facilitator superfamily. Sugar transporter (TC 2.A.1.1) family.</text>
</comment>
<feature type="domain" description="Major facilitator superfamily (MFS) profile" evidence="11">
    <location>
        <begin position="24"/>
        <end position="479"/>
    </location>
</feature>
<dbReference type="Pfam" id="PF00083">
    <property type="entry name" value="Sugar_tr"/>
    <property type="match status" value="1"/>
</dbReference>
<dbReference type="AlphaFoldDB" id="W6MHJ1"/>
<gene>
    <name evidence="12" type="ORF">KUCA_T00001431001</name>
</gene>
<dbReference type="InterPro" id="IPR050360">
    <property type="entry name" value="MFS_Sugar_Transporters"/>
</dbReference>
<dbReference type="PROSITE" id="PS00216">
    <property type="entry name" value="SUGAR_TRANSPORT_1"/>
    <property type="match status" value="1"/>
</dbReference>
<name>W6MHJ1_9ASCO</name>
<keyword evidence="7 10" id="KW-0472">Membrane</keyword>
<dbReference type="GO" id="GO:0016020">
    <property type="term" value="C:membrane"/>
    <property type="evidence" value="ECO:0007669"/>
    <property type="project" value="UniProtKB-SubCell"/>
</dbReference>
<dbReference type="RefSeq" id="XP_022457473.1">
    <property type="nucleotide sequence ID" value="XM_022603609.1"/>
</dbReference>
<feature type="transmembrane region" description="Helical" evidence="10">
    <location>
        <begin position="322"/>
        <end position="341"/>
    </location>
</feature>
<dbReference type="InterPro" id="IPR020846">
    <property type="entry name" value="MFS_dom"/>
</dbReference>
<dbReference type="GO" id="GO:0005351">
    <property type="term" value="F:carbohydrate:proton symporter activity"/>
    <property type="evidence" value="ECO:0007669"/>
    <property type="project" value="TreeGrafter"/>
</dbReference>
<keyword evidence="13" id="KW-1185">Reference proteome</keyword>
<dbReference type="NCBIfam" id="TIGR00879">
    <property type="entry name" value="SP"/>
    <property type="match status" value="1"/>
</dbReference>
<dbReference type="Gene3D" id="1.20.1250.20">
    <property type="entry name" value="MFS general substrate transporter like domains"/>
    <property type="match status" value="1"/>
</dbReference>
<feature type="transmembrane region" description="Helical" evidence="10">
    <location>
        <begin position="353"/>
        <end position="371"/>
    </location>
</feature>
<dbReference type="PRINTS" id="PR00171">
    <property type="entry name" value="SUGRTRNSPORT"/>
</dbReference>
<evidence type="ECO:0000256" key="9">
    <source>
        <dbReference type="RuleBase" id="RU003346"/>
    </source>
</evidence>
<dbReference type="HOGENOM" id="CLU_001265_30_12_1"/>
<keyword evidence="6 10" id="KW-1133">Transmembrane helix</keyword>
<dbReference type="InterPro" id="IPR005829">
    <property type="entry name" value="Sugar_transporter_CS"/>
</dbReference>
<evidence type="ECO:0000256" key="10">
    <source>
        <dbReference type="SAM" id="Phobius"/>
    </source>
</evidence>
<feature type="transmembrane region" description="Helical" evidence="10">
    <location>
        <begin position="425"/>
        <end position="446"/>
    </location>
</feature>
<proteinExistence type="inferred from homology"/>
<feature type="transmembrane region" description="Helical" evidence="10">
    <location>
        <begin position="69"/>
        <end position="87"/>
    </location>
</feature>
<dbReference type="InterPro" id="IPR036259">
    <property type="entry name" value="MFS_trans_sf"/>
</dbReference>
<dbReference type="PROSITE" id="PS50850">
    <property type="entry name" value="MFS"/>
    <property type="match status" value="1"/>
</dbReference>
<evidence type="ECO:0000259" key="11">
    <source>
        <dbReference type="PROSITE" id="PS50850"/>
    </source>
</evidence>
<reference evidence="12" key="2">
    <citation type="submission" date="2014-02" db="EMBL/GenBank/DDBJ databases">
        <title>Complete DNA sequence of /Kuraishia capsulata/ illustrates novel genomic features among budding yeasts (/Saccharomycotina/).</title>
        <authorList>
            <person name="Morales L."/>
            <person name="Noel B."/>
            <person name="Porcel B."/>
            <person name="Marcet-Houben M."/>
            <person name="Hullo M-F."/>
            <person name="Sacerdot C."/>
            <person name="Tekaia F."/>
            <person name="Leh-Louis V."/>
            <person name="Despons L."/>
            <person name="Khanna V."/>
            <person name="Aury J-M."/>
            <person name="Barbe V."/>
            <person name="Couloux A."/>
            <person name="Labadie K."/>
            <person name="Pelletier E."/>
            <person name="Souciet J-L."/>
            <person name="Boekhout T."/>
            <person name="Gabaldon T."/>
            <person name="Wincker P."/>
            <person name="Dujon B."/>
        </authorList>
    </citation>
    <scope>NUCLEOTIDE SEQUENCE</scope>
    <source>
        <strain evidence="12">CBS 1993</strain>
    </source>
</reference>
<feature type="transmembrane region" description="Helical" evidence="10">
    <location>
        <begin position="280"/>
        <end position="302"/>
    </location>
</feature>